<evidence type="ECO:0000313" key="3">
    <source>
        <dbReference type="Proteomes" id="UP001301769"/>
    </source>
</evidence>
<dbReference type="EMBL" id="MU858619">
    <property type="protein sequence ID" value="KAK4205924.1"/>
    <property type="molecule type" value="Genomic_DNA"/>
</dbReference>
<reference evidence="2" key="1">
    <citation type="journal article" date="2023" name="Mol. Phylogenet. Evol.">
        <title>Genome-scale phylogeny and comparative genomics of the fungal order Sordariales.</title>
        <authorList>
            <person name="Hensen N."/>
            <person name="Bonometti L."/>
            <person name="Westerberg I."/>
            <person name="Brannstrom I.O."/>
            <person name="Guillou S."/>
            <person name="Cros-Aarteil S."/>
            <person name="Calhoun S."/>
            <person name="Haridas S."/>
            <person name="Kuo A."/>
            <person name="Mondo S."/>
            <person name="Pangilinan J."/>
            <person name="Riley R."/>
            <person name="LaButti K."/>
            <person name="Andreopoulos B."/>
            <person name="Lipzen A."/>
            <person name="Chen C."/>
            <person name="Yan M."/>
            <person name="Daum C."/>
            <person name="Ng V."/>
            <person name="Clum A."/>
            <person name="Steindorff A."/>
            <person name="Ohm R.A."/>
            <person name="Martin F."/>
            <person name="Silar P."/>
            <person name="Natvig D.O."/>
            <person name="Lalanne C."/>
            <person name="Gautier V."/>
            <person name="Ament-Velasquez S.L."/>
            <person name="Kruys A."/>
            <person name="Hutchinson M.I."/>
            <person name="Powell A.J."/>
            <person name="Barry K."/>
            <person name="Miller A.N."/>
            <person name="Grigoriev I.V."/>
            <person name="Debuchy R."/>
            <person name="Gladieux P."/>
            <person name="Hiltunen Thoren M."/>
            <person name="Johannesson H."/>
        </authorList>
    </citation>
    <scope>NUCLEOTIDE SEQUENCE</scope>
    <source>
        <strain evidence="2">PSN293</strain>
    </source>
</reference>
<comment type="caution">
    <text evidence="2">The sequence shown here is derived from an EMBL/GenBank/DDBJ whole genome shotgun (WGS) entry which is preliminary data.</text>
</comment>
<sequence>MSNAKIPRQIARLIGVIEDLTEAYDTIKDLRGLPEAFQESSKCLRLVEQTLRTAKSPAKSVDTADDVEVLGARLDCSEEKADKLLEIFQKISRKSTEEFVPSVYRSTAVKLGKHRAETLMVGILEDLEMLAAHHLFRVVMQNQVEPLNKARQKLVDVNPSLLDLDKEGQPGTANQFGDGNRMFANFGGSQKNIEGGNYESGGGVMNIGMIPSKEATK</sequence>
<name>A0AAN6XS71_9PEZI</name>
<dbReference type="AlphaFoldDB" id="A0AAN6XS71"/>
<proteinExistence type="predicted"/>
<dbReference type="Proteomes" id="UP001301769">
    <property type="component" value="Unassembled WGS sequence"/>
</dbReference>
<dbReference type="InterPro" id="IPR031352">
    <property type="entry name" value="SesA"/>
</dbReference>
<evidence type="ECO:0000259" key="1">
    <source>
        <dbReference type="Pfam" id="PF17107"/>
    </source>
</evidence>
<organism evidence="2 3">
    <name type="scientific">Rhypophila decipiens</name>
    <dbReference type="NCBI Taxonomy" id="261697"/>
    <lineage>
        <taxon>Eukaryota</taxon>
        <taxon>Fungi</taxon>
        <taxon>Dikarya</taxon>
        <taxon>Ascomycota</taxon>
        <taxon>Pezizomycotina</taxon>
        <taxon>Sordariomycetes</taxon>
        <taxon>Sordariomycetidae</taxon>
        <taxon>Sordariales</taxon>
        <taxon>Naviculisporaceae</taxon>
        <taxon>Rhypophila</taxon>
    </lineage>
</organism>
<gene>
    <name evidence="2" type="ORF">QBC37DRAFT_435748</name>
</gene>
<evidence type="ECO:0000313" key="2">
    <source>
        <dbReference type="EMBL" id="KAK4205924.1"/>
    </source>
</evidence>
<protein>
    <recommendedName>
        <fullName evidence="1">NACHT-NTPase and P-loop NTPases N-terminal domain-containing protein</fullName>
    </recommendedName>
</protein>
<accession>A0AAN6XS71</accession>
<feature type="domain" description="NACHT-NTPase and P-loop NTPases N-terminal" evidence="1">
    <location>
        <begin position="10"/>
        <end position="130"/>
    </location>
</feature>
<keyword evidence="3" id="KW-1185">Reference proteome</keyword>
<reference evidence="2" key="2">
    <citation type="submission" date="2023-05" db="EMBL/GenBank/DDBJ databases">
        <authorList>
            <consortium name="Lawrence Berkeley National Laboratory"/>
            <person name="Steindorff A."/>
            <person name="Hensen N."/>
            <person name="Bonometti L."/>
            <person name="Westerberg I."/>
            <person name="Brannstrom I.O."/>
            <person name="Guillou S."/>
            <person name="Cros-Aarteil S."/>
            <person name="Calhoun S."/>
            <person name="Haridas S."/>
            <person name="Kuo A."/>
            <person name="Mondo S."/>
            <person name="Pangilinan J."/>
            <person name="Riley R."/>
            <person name="Labutti K."/>
            <person name="Andreopoulos B."/>
            <person name="Lipzen A."/>
            <person name="Chen C."/>
            <person name="Yanf M."/>
            <person name="Daum C."/>
            <person name="Ng V."/>
            <person name="Clum A."/>
            <person name="Ohm R."/>
            <person name="Martin F."/>
            <person name="Silar P."/>
            <person name="Natvig D."/>
            <person name="Lalanne C."/>
            <person name="Gautier V."/>
            <person name="Ament-Velasquez S.L."/>
            <person name="Kruys A."/>
            <person name="Hutchinson M.I."/>
            <person name="Powell A.J."/>
            <person name="Barry K."/>
            <person name="Miller A.N."/>
            <person name="Grigoriev I.V."/>
            <person name="Debuchy R."/>
            <person name="Gladieux P."/>
            <person name="Thoren M.H."/>
            <person name="Johannesson H."/>
        </authorList>
    </citation>
    <scope>NUCLEOTIDE SEQUENCE</scope>
    <source>
        <strain evidence="2">PSN293</strain>
    </source>
</reference>
<dbReference type="Pfam" id="PF17107">
    <property type="entry name" value="SesA"/>
    <property type="match status" value="1"/>
</dbReference>